<dbReference type="GO" id="GO:0016787">
    <property type="term" value="F:hydrolase activity"/>
    <property type="evidence" value="ECO:0007669"/>
    <property type="project" value="UniProtKB-KW"/>
</dbReference>
<evidence type="ECO:0000313" key="6">
    <source>
        <dbReference type="Proteomes" id="UP000798808"/>
    </source>
</evidence>
<keyword evidence="3" id="KW-0732">Signal</keyword>
<name>A0ABW9RKT0_9BACT</name>
<dbReference type="Proteomes" id="UP000798808">
    <property type="component" value="Unassembled WGS sequence"/>
</dbReference>
<feature type="chain" id="PRO_5047385847" evidence="3">
    <location>
        <begin position="21"/>
        <end position="354"/>
    </location>
</feature>
<protein>
    <submittedName>
        <fullName evidence="5">Linear amide C-N hydrolase</fullName>
    </submittedName>
</protein>
<accession>A0ABW9RKT0</accession>
<keyword evidence="2 5" id="KW-0378">Hydrolase</keyword>
<dbReference type="PANTHER" id="PTHR35527">
    <property type="entry name" value="CHOLOYLGLYCINE HYDROLASE"/>
    <property type="match status" value="1"/>
</dbReference>
<keyword evidence="6" id="KW-1185">Reference proteome</keyword>
<dbReference type="Gene3D" id="3.60.60.10">
    <property type="entry name" value="Penicillin V Acylase, Chain A"/>
    <property type="match status" value="1"/>
</dbReference>
<evidence type="ECO:0000259" key="4">
    <source>
        <dbReference type="Pfam" id="PF02275"/>
    </source>
</evidence>
<comment type="similarity">
    <text evidence="1">Belongs to the peptidase C59 family.</text>
</comment>
<proteinExistence type="inferred from homology"/>
<dbReference type="Pfam" id="PF02275">
    <property type="entry name" value="CBAH"/>
    <property type="match status" value="1"/>
</dbReference>
<organism evidence="5 6">
    <name type="scientific">Fulvivirga kasyanovii</name>
    <dbReference type="NCBI Taxonomy" id="396812"/>
    <lineage>
        <taxon>Bacteria</taxon>
        <taxon>Pseudomonadati</taxon>
        <taxon>Bacteroidota</taxon>
        <taxon>Cytophagia</taxon>
        <taxon>Cytophagales</taxon>
        <taxon>Fulvivirgaceae</taxon>
        <taxon>Fulvivirga</taxon>
    </lineage>
</organism>
<comment type="caution">
    <text evidence="5">The sequence shown here is derived from an EMBL/GenBank/DDBJ whole genome shotgun (WGS) entry which is preliminary data.</text>
</comment>
<evidence type="ECO:0000313" key="5">
    <source>
        <dbReference type="EMBL" id="MTI24684.1"/>
    </source>
</evidence>
<dbReference type="InterPro" id="IPR029132">
    <property type="entry name" value="CBAH/NAAA_C"/>
</dbReference>
<dbReference type="InterPro" id="IPR029055">
    <property type="entry name" value="Ntn_hydrolases_N"/>
</dbReference>
<feature type="domain" description="Choloylglycine hydrolase/NAAA C-terminal" evidence="4">
    <location>
        <begin position="24"/>
        <end position="195"/>
    </location>
</feature>
<dbReference type="InterPro" id="IPR052193">
    <property type="entry name" value="Peptidase_C59"/>
</dbReference>
<evidence type="ECO:0000256" key="1">
    <source>
        <dbReference type="ARBA" id="ARBA00006625"/>
    </source>
</evidence>
<evidence type="ECO:0000256" key="3">
    <source>
        <dbReference type="SAM" id="SignalP"/>
    </source>
</evidence>
<dbReference type="PANTHER" id="PTHR35527:SF2">
    <property type="entry name" value="HYDROLASE"/>
    <property type="match status" value="1"/>
</dbReference>
<evidence type="ECO:0000256" key="2">
    <source>
        <dbReference type="ARBA" id="ARBA00022801"/>
    </source>
</evidence>
<feature type="signal peptide" evidence="3">
    <location>
        <begin position="1"/>
        <end position="20"/>
    </location>
</feature>
<dbReference type="SUPFAM" id="SSF56235">
    <property type="entry name" value="N-terminal nucleophile aminohydrolases (Ntn hydrolases)"/>
    <property type="match status" value="1"/>
</dbReference>
<gene>
    <name evidence="5" type="ORF">E1163_06980</name>
</gene>
<dbReference type="RefSeq" id="WP_155170724.1">
    <property type="nucleotide sequence ID" value="NZ_BAAAFL010000068.1"/>
</dbReference>
<dbReference type="EMBL" id="SMLW01000442">
    <property type="protein sequence ID" value="MTI24684.1"/>
    <property type="molecule type" value="Genomic_DNA"/>
</dbReference>
<reference evidence="5 6" key="1">
    <citation type="submission" date="2019-02" db="EMBL/GenBank/DDBJ databases">
        <authorList>
            <person name="Goldberg S.R."/>
            <person name="Haltli B.A."/>
            <person name="Correa H."/>
            <person name="Russell K.G."/>
        </authorList>
    </citation>
    <scope>NUCLEOTIDE SEQUENCE [LARGE SCALE GENOMIC DNA]</scope>
    <source>
        <strain evidence="5 6">JCM 16186</strain>
    </source>
</reference>
<sequence>MKKILLNTLLVCLLSLTSYRGYSCTTFCIKDTNHLVMGKNFDFFTGVGQVVINKRNVRKLSFPMPSEKQLEWSSKYGSITFNQMGREFPYGGINEKGLVVEIMWMEDTVYPEIDERYGLADLQWIQYQLDNAATVAEVLASDKLVRISKIPAVPIHFMVCDAKGNIATVEYIDGKMVYHTQSSLPVCVLTNDRYDLSHNYLTSLSDPEEYQFTVSSFDRFAEASLMVSNFKDQEVIDYSFDILSAVSNEYITLWSIVYDIKNMTIHYKTRNNPDVRTLKVADFDFSCNSPSSYIDIDHKENATSAFHTYAYEKNLEVMNTALNVLSKRPEFHGILPSEEERKLLARYPDSTTCN</sequence>